<dbReference type="SUPFAM" id="SSF64356">
    <property type="entry name" value="SNARE-like"/>
    <property type="match status" value="1"/>
</dbReference>
<evidence type="ECO:0000256" key="4">
    <source>
        <dbReference type="SAM" id="MobiDB-lite"/>
    </source>
</evidence>
<evidence type="ECO:0000256" key="1">
    <source>
        <dbReference type="ARBA" id="ARBA00004308"/>
    </source>
</evidence>
<dbReference type="PROSITE" id="PS51072">
    <property type="entry name" value="MHD"/>
    <property type="match status" value="1"/>
</dbReference>
<dbReference type="InterPro" id="IPR011012">
    <property type="entry name" value="Longin-like_dom_sf"/>
</dbReference>
<dbReference type="Proteomes" id="UP000516480">
    <property type="component" value="Chromosome 13"/>
</dbReference>
<dbReference type="EMBL" id="LT608261">
    <property type="protein sequence ID" value="SCM16320.1"/>
    <property type="molecule type" value="Genomic_DNA"/>
</dbReference>
<accession>A0A0Y9Z4U8</accession>
<dbReference type="VEuPathDB" id="PlasmoDB:PBANKA_1304600"/>
<evidence type="ECO:0000313" key="9">
    <source>
        <dbReference type="EMBL" id="SCM18116.1"/>
    </source>
</evidence>
<evidence type="ECO:0000256" key="3">
    <source>
        <dbReference type="ARBA" id="ARBA00023136"/>
    </source>
</evidence>
<dbReference type="EMBL" id="LT160033">
    <property type="protein sequence ID" value="CXI88404.1"/>
    <property type="molecule type" value="Genomic_DNA"/>
</dbReference>
<dbReference type="Gene3D" id="2.60.40.1170">
    <property type="entry name" value="Mu homology domain, subdomain B"/>
    <property type="match status" value="2"/>
</dbReference>
<dbReference type="EMBL" id="LT608277">
    <property type="protein sequence ID" value="SCM18116.1"/>
    <property type="molecule type" value="Genomic_DNA"/>
</dbReference>
<dbReference type="InterPro" id="IPR028565">
    <property type="entry name" value="MHD"/>
</dbReference>
<dbReference type="Proteomes" id="UP000219974">
    <property type="component" value="Chromosome 13"/>
</dbReference>
<dbReference type="Pfam" id="PF00928">
    <property type="entry name" value="Adap_comp_sub"/>
    <property type="match status" value="1"/>
</dbReference>
<protein>
    <submittedName>
        <fullName evidence="6">Adaptor complexes medium subunit family</fullName>
    </submittedName>
</protein>
<evidence type="ECO:0000313" key="8">
    <source>
        <dbReference type="EMBL" id="SCM16320.1"/>
    </source>
</evidence>
<evidence type="ECO:0000313" key="11">
    <source>
        <dbReference type="Proteomes" id="UP000069549"/>
    </source>
</evidence>
<feature type="compositionally biased region" description="Basic and acidic residues" evidence="4">
    <location>
        <begin position="389"/>
        <end position="421"/>
    </location>
</feature>
<dbReference type="Proteomes" id="UP000220214">
    <property type="component" value="Chromosome 13"/>
</dbReference>
<gene>
    <name evidence="6" type="ORF">PBK173_000365200</name>
    <name evidence="10" type="ORF">PBNK65E_000354000</name>
    <name evidence="7" type="ORF">PBNK65NY_000353600</name>
    <name evidence="8" type="ORF">PBSP11A_000354200</name>
    <name evidence="9" type="ORF">PBSP11RLL_000354200</name>
</gene>
<evidence type="ECO:0000313" key="14">
    <source>
        <dbReference type="Proteomes" id="UP000220214"/>
    </source>
</evidence>
<name>A0A0Y9Z4U8_PLABE</name>
<dbReference type="AlphaFoldDB" id="A0A0Y9Z4U8"/>
<proteinExistence type="predicted"/>
<dbReference type="Proteomes" id="UP000069549">
    <property type="component" value="Chromosome 13"/>
</dbReference>
<keyword evidence="3" id="KW-0472">Membrane</keyword>
<dbReference type="OrthoDB" id="870at2759"/>
<dbReference type="OMA" id="SHVEFRI"/>
<comment type="subcellular location">
    <subcellularLocation>
        <location evidence="1">Endomembrane system</location>
    </subcellularLocation>
</comment>
<dbReference type="Proteomes" id="UP000219860">
    <property type="component" value="Chromosome 13"/>
</dbReference>
<reference evidence="6 11" key="1">
    <citation type="submission" date="2016-02" db="EMBL/GenBank/DDBJ databases">
        <authorList>
            <consortium name="Pathogen Informatics"/>
        </authorList>
    </citation>
    <scope>NUCLEOTIDE SEQUENCE [LARGE SCALE GENOMIC DNA]</scope>
    <source>
        <strain evidence="6 11">K173</strain>
        <strain evidence="7 15">NK65 ny</strain>
        <strain evidence="10 14">NK65e</strain>
        <strain evidence="8 12">SP11 Antwerpcl1</strain>
        <strain evidence="9 13">SP11 RLL</strain>
    </source>
</reference>
<evidence type="ECO:0000313" key="10">
    <source>
        <dbReference type="EMBL" id="SCN27543.1"/>
    </source>
</evidence>
<evidence type="ECO:0000313" key="6">
    <source>
        <dbReference type="EMBL" id="CXI88404.1"/>
    </source>
</evidence>
<dbReference type="InterPro" id="IPR050431">
    <property type="entry name" value="Adaptor_comp_med_subunit"/>
</dbReference>
<dbReference type="EMBL" id="LT608149">
    <property type="protein sequence ID" value="SCL95938.1"/>
    <property type="molecule type" value="Genomic_DNA"/>
</dbReference>
<evidence type="ECO:0000313" key="7">
    <source>
        <dbReference type="EMBL" id="SCL95938.1"/>
    </source>
</evidence>
<evidence type="ECO:0000256" key="2">
    <source>
        <dbReference type="ARBA" id="ARBA00022448"/>
    </source>
</evidence>
<dbReference type="GO" id="GO:0012505">
    <property type="term" value="C:endomembrane system"/>
    <property type="evidence" value="ECO:0007669"/>
    <property type="project" value="UniProtKB-SubCell"/>
</dbReference>
<dbReference type="InterPro" id="IPR036168">
    <property type="entry name" value="AP2_Mu_C_sf"/>
</dbReference>
<dbReference type="SUPFAM" id="SSF49447">
    <property type="entry name" value="Second domain of Mu2 adaptin subunit (ap50) of ap2 adaptor"/>
    <property type="match status" value="1"/>
</dbReference>
<evidence type="ECO:0000313" key="12">
    <source>
        <dbReference type="Proteomes" id="UP000219860"/>
    </source>
</evidence>
<organism evidence="6 11">
    <name type="scientific">Plasmodium berghei</name>
    <dbReference type="NCBI Taxonomy" id="5821"/>
    <lineage>
        <taxon>Eukaryota</taxon>
        <taxon>Sar</taxon>
        <taxon>Alveolata</taxon>
        <taxon>Apicomplexa</taxon>
        <taxon>Aconoidasida</taxon>
        <taxon>Haemosporida</taxon>
        <taxon>Plasmodiidae</taxon>
        <taxon>Plasmodium</taxon>
        <taxon>Plasmodium (Vinckeia)</taxon>
    </lineage>
</organism>
<sequence length="667" mass="77006">MDGLFIYTAEGRLLIEHVFGNDIEINILESDIEDIIINKKKELNNYFIVLNNENNSNFMKKLYKNNFIYLIIKDDIYFVAVKRDEHNPILIVEIIQEIIKNIKAYFNVNKLNENVFLNNYSVINFLINENLTQGGKPSLFVNSILKSLVKNESNILNETLKLPSIPNNIYNMIASGSSSIINSNTNSDYINSIGNNTNNKTNFIANNTNENNINYSYSNGLCMNSTDSMHIYWRPSNVYCSTNEIYVDIIENVSCIMNKFNKIIHYSIQGNVIINCTISGTPIVKLFFNHKIDLKKCHLHFTVNWPKLFKKKKSANDKNVIYFVPLDEEYTVMQYFEHDSLINNNKNGSTKYDASINRFHNSHDQLTDVLNLKTGSMNGIDFVKPENSPNDKSKNSNSDETKQNAKDNNDNGLDKDYSYINDEKYDKEDNKALISGEMSSENDDIQNNGIMKNENIESIFLLDYSNERCRLPINVKGNVIYVQTENMYKMKINVILNNIKRKKNSNLLLNSYENILIKIPVHNIISSVNSNITIGKLNYNDKNNCIYWYIENVVDTNTTISASISLHIKNSNNIYKSNNTMDILNEYHYKDELNANYPYNFSENSYNSDGHMIYSSLKFVVYASLKVNGISISGKKIEKIEILESKNLDIHKGCRYSTYFNNLEFRI</sequence>
<dbReference type="EMBL" id="LT614639">
    <property type="protein sequence ID" value="SCN27543.1"/>
    <property type="molecule type" value="Genomic_DNA"/>
</dbReference>
<evidence type="ECO:0000259" key="5">
    <source>
        <dbReference type="PROSITE" id="PS51072"/>
    </source>
</evidence>
<dbReference type="Gene3D" id="3.30.450.60">
    <property type="match status" value="1"/>
</dbReference>
<keyword evidence="2" id="KW-0813">Transport</keyword>
<feature type="region of interest" description="Disordered" evidence="4">
    <location>
        <begin position="380"/>
        <end position="421"/>
    </location>
</feature>
<evidence type="ECO:0000313" key="15">
    <source>
        <dbReference type="Proteomes" id="UP000516480"/>
    </source>
</evidence>
<dbReference type="PANTHER" id="PTHR10529">
    <property type="entry name" value="AP COMPLEX SUBUNIT MU"/>
    <property type="match status" value="1"/>
</dbReference>
<feature type="domain" description="MHD" evidence="5">
    <location>
        <begin position="242"/>
        <end position="630"/>
    </location>
</feature>
<evidence type="ECO:0000313" key="13">
    <source>
        <dbReference type="Proteomes" id="UP000219974"/>
    </source>
</evidence>